<accession>A0A843XM98</accession>
<sequence>MRRVTGDSNSCTTRARRIGSQVEFTIFPLAMLCTSPEVRRDSRCYGTTSSSTMWESMIRGDLRRPCARVHKSGERNIRWRVHHKPSKVFI</sequence>
<proteinExistence type="predicted"/>
<dbReference type="EMBL" id="NMUH01009835">
    <property type="protein sequence ID" value="MQM20456.1"/>
    <property type="molecule type" value="Genomic_DNA"/>
</dbReference>
<gene>
    <name evidence="1" type="ORF">Taro_053478</name>
</gene>
<dbReference type="Proteomes" id="UP000652761">
    <property type="component" value="Unassembled WGS sequence"/>
</dbReference>
<name>A0A843XM98_COLES</name>
<evidence type="ECO:0000313" key="2">
    <source>
        <dbReference type="Proteomes" id="UP000652761"/>
    </source>
</evidence>
<reference evidence="1" key="1">
    <citation type="submission" date="2017-07" db="EMBL/GenBank/DDBJ databases">
        <title>Taro Niue Genome Assembly and Annotation.</title>
        <authorList>
            <person name="Atibalentja N."/>
            <person name="Keating K."/>
            <person name="Fields C.J."/>
        </authorList>
    </citation>
    <scope>NUCLEOTIDE SEQUENCE</scope>
    <source>
        <strain evidence="1">Niue_2</strain>
        <tissue evidence="1">Leaf</tissue>
    </source>
</reference>
<dbReference type="AlphaFoldDB" id="A0A843XM98"/>
<keyword evidence="2" id="KW-1185">Reference proteome</keyword>
<comment type="caution">
    <text evidence="1">The sequence shown here is derived from an EMBL/GenBank/DDBJ whole genome shotgun (WGS) entry which is preliminary data.</text>
</comment>
<organism evidence="1 2">
    <name type="scientific">Colocasia esculenta</name>
    <name type="common">Wild taro</name>
    <name type="synonym">Arum esculentum</name>
    <dbReference type="NCBI Taxonomy" id="4460"/>
    <lineage>
        <taxon>Eukaryota</taxon>
        <taxon>Viridiplantae</taxon>
        <taxon>Streptophyta</taxon>
        <taxon>Embryophyta</taxon>
        <taxon>Tracheophyta</taxon>
        <taxon>Spermatophyta</taxon>
        <taxon>Magnoliopsida</taxon>
        <taxon>Liliopsida</taxon>
        <taxon>Araceae</taxon>
        <taxon>Aroideae</taxon>
        <taxon>Colocasieae</taxon>
        <taxon>Colocasia</taxon>
    </lineage>
</organism>
<protein>
    <submittedName>
        <fullName evidence="1">Uncharacterized protein</fullName>
    </submittedName>
</protein>
<evidence type="ECO:0000313" key="1">
    <source>
        <dbReference type="EMBL" id="MQM20456.1"/>
    </source>
</evidence>